<reference evidence="1 2" key="1">
    <citation type="submission" date="2024-03" db="EMBL/GenBank/DDBJ databases">
        <authorList>
            <person name="Jo J.-H."/>
        </authorList>
    </citation>
    <scope>NUCLEOTIDE SEQUENCE [LARGE SCALE GENOMIC DNA]</scope>
    <source>
        <strain evidence="1 2">AS3R-12</strain>
    </source>
</reference>
<comment type="caution">
    <text evidence="1">The sequence shown here is derived from an EMBL/GenBank/DDBJ whole genome shotgun (WGS) entry which is preliminary data.</text>
</comment>
<dbReference type="EMBL" id="JBBHJY010000008">
    <property type="protein sequence ID" value="MEJ6011331.1"/>
    <property type="molecule type" value="Genomic_DNA"/>
</dbReference>
<gene>
    <name evidence="1" type="ORF">WG900_15525</name>
</gene>
<dbReference type="Proteomes" id="UP001379235">
    <property type="component" value="Unassembled WGS sequence"/>
</dbReference>
<protein>
    <recommendedName>
        <fullName evidence="3">Integrase</fullName>
    </recommendedName>
</protein>
<evidence type="ECO:0000313" key="2">
    <source>
        <dbReference type="Proteomes" id="UP001379235"/>
    </source>
</evidence>
<accession>A0ABU8SCN7</accession>
<organism evidence="1 2">
    <name type="scientific">Novosphingobium aquae</name>
    <dbReference type="NCBI Taxonomy" id="3133435"/>
    <lineage>
        <taxon>Bacteria</taxon>
        <taxon>Pseudomonadati</taxon>
        <taxon>Pseudomonadota</taxon>
        <taxon>Alphaproteobacteria</taxon>
        <taxon>Sphingomonadales</taxon>
        <taxon>Sphingomonadaceae</taxon>
        <taxon>Novosphingobium</taxon>
    </lineage>
</organism>
<name>A0ABU8SCN7_9SPHN</name>
<proteinExistence type="predicted"/>
<keyword evidence="2" id="KW-1185">Reference proteome</keyword>
<sequence>MITDDCLNTSSVVRRLNEGPFCEHIDLLVEELQLGRYSLVTSHRYLSLAGDFGFWLTGLDQETMPSR</sequence>
<dbReference type="RefSeq" id="WP_339968454.1">
    <property type="nucleotide sequence ID" value="NZ_JBBHJY010000008.1"/>
</dbReference>
<evidence type="ECO:0008006" key="3">
    <source>
        <dbReference type="Google" id="ProtNLM"/>
    </source>
</evidence>
<evidence type="ECO:0000313" key="1">
    <source>
        <dbReference type="EMBL" id="MEJ6011331.1"/>
    </source>
</evidence>